<gene>
    <name evidence="1" type="ORF">KP79_PYT21450</name>
</gene>
<evidence type="ECO:0000313" key="1">
    <source>
        <dbReference type="EMBL" id="OWF52811.1"/>
    </source>
</evidence>
<dbReference type="InterPro" id="IPR011047">
    <property type="entry name" value="Quinoprotein_ADH-like_sf"/>
</dbReference>
<keyword evidence="2" id="KW-1185">Reference proteome</keyword>
<dbReference type="OrthoDB" id="6139572at2759"/>
<name>A0A210QVP8_MIZYE</name>
<protein>
    <submittedName>
        <fullName evidence="1">Uncharacterized protein</fullName>
    </submittedName>
</protein>
<evidence type="ECO:0000313" key="2">
    <source>
        <dbReference type="Proteomes" id="UP000242188"/>
    </source>
</evidence>
<sequence length="316" mass="34835">MYRAGVVYCSVFTRPPPFMKMLTLLLACFSFLGQIYGSSVPLKTRAFPSFLPGTQLGHVNAVEEASGLCASRVNPNILYTHNDNGDGPKLYAISALTGELKKTIHVHGAHNYDWEDIACGPCDVNGGDCVYIGDIGDHSGDGARNIIYKIREPLITNSHGDVTVDVDAQIRFIWNPHQQDSETLMVDQHRNLYIISKVSDGQGKVGMIESSAWDTSTAIVTVSNLVTLPLSTGNNDPTGGDISQSGQEIIIQTHHQIFYWQVVDGIGIKETFIQNPIGVPFHYKKNVESVAWDANGRGYYTVAEGHHENLYYYARQ</sequence>
<organism evidence="1 2">
    <name type="scientific">Mizuhopecten yessoensis</name>
    <name type="common">Japanese scallop</name>
    <name type="synonym">Patinopecten yessoensis</name>
    <dbReference type="NCBI Taxonomy" id="6573"/>
    <lineage>
        <taxon>Eukaryota</taxon>
        <taxon>Metazoa</taxon>
        <taxon>Spiralia</taxon>
        <taxon>Lophotrochozoa</taxon>
        <taxon>Mollusca</taxon>
        <taxon>Bivalvia</taxon>
        <taxon>Autobranchia</taxon>
        <taxon>Pteriomorphia</taxon>
        <taxon>Pectinida</taxon>
        <taxon>Pectinoidea</taxon>
        <taxon>Pectinidae</taxon>
        <taxon>Mizuhopecten</taxon>
    </lineage>
</organism>
<dbReference type="EMBL" id="NEDP02001625">
    <property type="protein sequence ID" value="OWF52811.1"/>
    <property type="molecule type" value="Genomic_DNA"/>
</dbReference>
<dbReference type="SUPFAM" id="SSF50998">
    <property type="entry name" value="Quinoprotein alcohol dehydrogenase-like"/>
    <property type="match status" value="1"/>
</dbReference>
<reference evidence="1 2" key="1">
    <citation type="journal article" date="2017" name="Nat. Ecol. Evol.">
        <title>Scallop genome provides insights into evolution of bilaterian karyotype and development.</title>
        <authorList>
            <person name="Wang S."/>
            <person name="Zhang J."/>
            <person name="Jiao W."/>
            <person name="Li J."/>
            <person name="Xun X."/>
            <person name="Sun Y."/>
            <person name="Guo X."/>
            <person name="Huan P."/>
            <person name="Dong B."/>
            <person name="Zhang L."/>
            <person name="Hu X."/>
            <person name="Sun X."/>
            <person name="Wang J."/>
            <person name="Zhao C."/>
            <person name="Wang Y."/>
            <person name="Wang D."/>
            <person name="Huang X."/>
            <person name="Wang R."/>
            <person name="Lv J."/>
            <person name="Li Y."/>
            <person name="Zhang Z."/>
            <person name="Liu B."/>
            <person name="Lu W."/>
            <person name="Hui Y."/>
            <person name="Liang J."/>
            <person name="Zhou Z."/>
            <person name="Hou R."/>
            <person name="Li X."/>
            <person name="Liu Y."/>
            <person name="Li H."/>
            <person name="Ning X."/>
            <person name="Lin Y."/>
            <person name="Zhao L."/>
            <person name="Xing Q."/>
            <person name="Dou J."/>
            <person name="Li Y."/>
            <person name="Mao J."/>
            <person name="Guo H."/>
            <person name="Dou H."/>
            <person name="Li T."/>
            <person name="Mu C."/>
            <person name="Jiang W."/>
            <person name="Fu Q."/>
            <person name="Fu X."/>
            <person name="Miao Y."/>
            <person name="Liu J."/>
            <person name="Yu Q."/>
            <person name="Li R."/>
            <person name="Liao H."/>
            <person name="Li X."/>
            <person name="Kong Y."/>
            <person name="Jiang Z."/>
            <person name="Chourrout D."/>
            <person name="Li R."/>
            <person name="Bao Z."/>
        </authorList>
    </citation>
    <scope>NUCLEOTIDE SEQUENCE [LARGE SCALE GENOMIC DNA]</scope>
    <source>
        <strain evidence="1 2">PY_sf001</strain>
    </source>
</reference>
<comment type="caution">
    <text evidence="1">The sequence shown here is derived from an EMBL/GenBank/DDBJ whole genome shotgun (WGS) entry which is preliminary data.</text>
</comment>
<accession>A0A210QVP8</accession>
<proteinExistence type="predicted"/>
<dbReference type="Proteomes" id="UP000242188">
    <property type="component" value="Unassembled WGS sequence"/>
</dbReference>
<dbReference type="AlphaFoldDB" id="A0A210QVP8"/>